<evidence type="ECO:0000313" key="3">
    <source>
        <dbReference type="Proteomes" id="UP000195913"/>
    </source>
</evidence>
<name>A0A1R4GW27_9MICC</name>
<sequence>MLEATHRVGGRIDTEVIDGFRCDRGFQLLNPRYPEARRAFDLEALGLHAWGRGVAVRGDDGLDVLADPLRHPSRLRGLVSGLLAPQDVLAALRWVRRAGDDSLSLHESLDGAGFSASSRGIIGRFFSGVLGDPNLDVSARFARRLAGYFAWGTPALPGQGMVAIAHQLASPLAERIRFGYVAESLTRQADRWTVSCASGERFTADRVVVAAGPTASARLLGDPAPQLHSLTTWWFSTKHQPSRLPFLHLDLRAGARLAHTAVVSTVCPSYAPAGWHLVQATAVGAHGLGDESALSQAAAILGVQNPDWQLLVRHDIRDALPVISPGHTPPNSALDGVLLAGDHHEASIQGALASGAAAAAALESGGPATHAAPKTSDTFEVRLRRPGDAATLWARLTDLDTHSAAIPFTSVTPRGARMSERLAFVGLTRLGPLTLSDRMLVRRAEAPTGDRPGRLAVSKFGPVAGEVEATVEQHGSDVEVVWRQSLRPSWLPRPLRPAGALVAKAAYSVGLRKLLA</sequence>
<dbReference type="Proteomes" id="UP000195913">
    <property type="component" value="Unassembled WGS sequence"/>
</dbReference>
<dbReference type="Pfam" id="PF01593">
    <property type="entry name" value="Amino_oxidase"/>
    <property type="match status" value="1"/>
</dbReference>
<proteinExistence type="predicted"/>
<dbReference type="InterPro" id="IPR036188">
    <property type="entry name" value="FAD/NAD-bd_sf"/>
</dbReference>
<dbReference type="Gene3D" id="3.50.50.60">
    <property type="entry name" value="FAD/NAD(P)-binding domain"/>
    <property type="match status" value="1"/>
</dbReference>
<dbReference type="EMBL" id="FUHW01000052">
    <property type="protein sequence ID" value="SJM72263.1"/>
    <property type="molecule type" value="Genomic_DNA"/>
</dbReference>
<organism evidence="2 3">
    <name type="scientific">Arthrobacter rhombi</name>
    <dbReference type="NCBI Taxonomy" id="71253"/>
    <lineage>
        <taxon>Bacteria</taxon>
        <taxon>Bacillati</taxon>
        <taxon>Actinomycetota</taxon>
        <taxon>Actinomycetes</taxon>
        <taxon>Micrococcales</taxon>
        <taxon>Micrococcaceae</taxon>
        <taxon>Arthrobacter</taxon>
    </lineage>
</organism>
<dbReference type="AlphaFoldDB" id="A0A1R4GW27"/>
<dbReference type="InterPro" id="IPR002937">
    <property type="entry name" value="Amino_oxidase"/>
</dbReference>
<evidence type="ECO:0000313" key="2">
    <source>
        <dbReference type="EMBL" id="SJM72263.1"/>
    </source>
</evidence>
<accession>A0A1R4GW27</accession>
<dbReference type="GO" id="GO:0016491">
    <property type="term" value="F:oxidoreductase activity"/>
    <property type="evidence" value="ECO:0007669"/>
    <property type="project" value="InterPro"/>
</dbReference>
<evidence type="ECO:0000259" key="1">
    <source>
        <dbReference type="Pfam" id="PF01593"/>
    </source>
</evidence>
<dbReference type="PANTHER" id="PTHR42841">
    <property type="entry name" value="AMINE OXIDASE"/>
    <property type="match status" value="1"/>
</dbReference>
<dbReference type="SUPFAM" id="SSF55961">
    <property type="entry name" value="Bet v1-like"/>
    <property type="match status" value="1"/>
</dbReference>
<dbReference type="SUPFAM" id="SSF51905">
    <property type="entry name" value="FAD/NAD(P)-binding domain"/>
    <property type="match status" value="1"/>
</dbReference>
<reference evidence="2 3" key="1">
    <citation type="submission" date="2017-02" db="EMBL/GenBank/DDBJ databases">
        <authorList>
            <person name="Peterson S.W."/>
        </authorList>
    </citation>
    <scope>NUCLEOTIDE SEQUENCE [LARGE SCALE GENOMIC DNA]</scope>
    <source>
        <strain evidence="2 3">B Ar 00.02</strain>
    </source>
</reference>
<keyword evidence="3" id="KW-1185">Reference proteome</keyword>
<gene>
    <name evidence="2" type="ORF">FM101_14680</name>
</gene>
<protein>
    <submittedName>
        <fullName evidence="2">Oxidoreductase, FAD-binding</fullName>
    </submittedName>
</protein>
<feature type="domain" description="Amine oxidase" evidence="1">
    <location>
        <begin position="2"/>
        <end position="361"/>
    </location>
</feature>